<dbReference type="PROSITE" id="PS51257">
    <property type="entry name" value="PROKAR_LIPOPROTEIN"/>
    <property type="match status" value="1"/>
</dbReference>
<reference evidence="1 2" key="1">
    <citation type="submission" date="2018-07" db="EMBL/GenBank/DDBJ databases">
        <title>Chitinophaga K2CV101002-2 sp. nov., isolated from a monsoon evergreen broad-leaved forest soil.</title>
        <authorList>
            <person name="Lv Y."/>
        </authorList>
    </citation>
    <scope>NUCLEOTIDE SEQUENCE [LARGE SCALE GENOMIC DNA]</scope>
    <source>
        <strain evidence="1 2">GDMCC 1.1288</strain>
    </source>
</reference>
<dbReference type="EMBL" id="QPMM01000001">
    <property type="protein sequence ID" value="RFS26661.1"/>
    <property type="molecule type" value="Genomic_DNA"/>
</dbReference>
<evidence type="ECO:0000313" key="2">
    <source>
        <dbReference type="Proteomes" id="UP000260644"/>
    </source>
</evidence>
<dbReference type="RefSeq" id="WP_116973852.1">
    <property type="nucleotide sequence ID" value="NZ_QPMM01000001.1"/>
</dbReference>
<accession>A0A3E1YGY9</accession>
<gene>
    <name evidence="1" type="ORF">DVR12_02405</name>
</gene>
<protein>
    <submittedName>
        <fullName evidence="1">Uncharacterized protein</fullName>
    </submittedName>
</protein>
<evidence type="ECO:0000313" key="1">
    <source>
        <dbReference type="EMBL" id="RFS26661.1"/>
    </source>
</evidence>
<dbReference type="OrthoDB" id="643247at2"/>
<sequence>MQKKYLLILLGVILLGACRKGTPAEEHYFGRIKVTLLNLPDAGKAGIFMDSEKLGEIDPRELDNLELLLPAGKSGKLKIIDAASNNLIADSNVVVVPNTKQEFRVGYSESLNLKGFISDINVPEDSIRVQIIYSLKKPFNNYPDVELHLYSVYMEETGIILKGLKLNDPNPHILTFPKLGEGDNPLGYFFKLKNVKTGEFIMDASGSDVFPLIFASSDYYGHYLFININDDSGETADENYFSTTITIL</sequence>
<dbReference type="Proteomes" id="UP000260644">
    <property type="component" value="Unassembled WGS sequence"/>
</dbReference>
<dbReference type="AlphaFoldDB" id="A0A3E1YGY9"/>
<keyword evidence="2" id="KW-1185">Reference proteome</keyword>
<organism evidence="1 2">
    <name type="scientific">Chitinophaga silvatica</name>
    <dbReference type="NCBI Taxonomy" id="2282649"/>
    <lineage>
        <taxon>Bacteria</taxon>
        <taxon>Pseudomonadati</taxon>
        <taxon>Bacteroidota</taxon>
        <taxon>Chitinophagia</taxon>
        <taxon>Chitinophagales</taxon>
        <taxon>Chitinophagaceae</taxon>
        <taxon>Chitinophaga</taxon>
    </lineage>
</organism>
<name>A0A3E1YGY9_9BACT</name>
<comment type="caution">
    <text evidence="1">The sequence shown here is derived from an EMBL/GenBank/DDBJ whole genome shotgun (WGS) entry which is preliminary data.</text>
</comment>
<proteinExistence type="predicted"/>